<keyword evidence="2" id="KW-1185">Reference proteome</keyword>
<dbReference type="InterPro" id="IPR040442">
    <property type="entry name" value="Pyrv_kinase-like_dom_sf"/>
</dbReference>
<dbReference type="OrthoDB" id="9785398at2"/>
<dbReference type="InterPro" id="IPR039556">
    <property type="entry name" value="ICL/PEPM"/>
</dbReference>
<dbReference type="EMBL" id="QBKN01000011">
    <property type="protein sequence ID" value="PTX47767.1"/>
    <property type="molecule type" value="Genomic_DNA"/>
</dbReference>
<accession>A0A2T6AVC8</accession>
<dbReference type="AlphaFoldDB" id="A0A2T6AVC8"/>
<dbReference type="SUPFAM" id="SSF51621">
    <property type="entry name" value="Phosphoenolpyruvate/pyruvate domain"/>
    <property type="match status" value="1"/>
</dbReference>
<proteinExistence type="predicted"/>
<gene>
    <name evidence="1" type="ORF">C8N44_11198</name>
</gene>
<dbReference type="PANTHER" id="PTHR42905">
    <property type="entry name" value="PHOSPHOENOLPYRUVATE CARBOXYLASE"/>
    <property type="match status" value="1"/>
</dbReference>
<dbReference type="Proteomes" id="UP000244069">
    <property type="component" value="Unassembled WGS sequence"/>
</dbReference>
<comment type="caution">
    <text evidence="1">The sequence shown here is derived from an EMBL/GenBank/DDBJ whole genome shotgun (WGS) entry which is preliminary data.</text>
</comment>
<dbReference type="Pfam" id="PF13714">
    <property type="entry name" value="PEP_mutase"/>
    <property type="match status" value="1"/>
</dbReference>
<name>A0A2T6AVC8_9RHOB</name>
<dbReference type="GO" id="GO:0016829">
    <property type="term" value="F:lyase activity"/>
    <property type="evidence" value="ECO:0007669"/>
    <property type="project" value="UniProtKB-KW"/>
</dbReference>
<keyword evidence="1" id="KW-0456">Lyase</keyword>
<evidence type="ECO:0000313" key="2">
    <source>
        <dbReference type="Proteomes" id="UP000244069"/>
    </source>
</evidence>
<dbReference type="Gene3D" id="3.20.20.60">
    <property type="entry name" value="Phosphoenolpyruvate-binding domains"/>
    <property type="match status" value="1"/>
</dbReference>
<evidence type="ECO:0000313" key="1">
    <source>
        <dbReference type="EMBL" id="PTX47767.1"/>
    </source>
</evidence>
<organism evidence="1 2">
    <name type="scientific">Allosediminivita pacifica</name>
    <dbReference type="NCBI Taxonomy" id="1267769"/>
    <lineage>
        <taxon>Bacteria</taxon>
        <taxon>Pseudomonadati</taxon>
        <taxon>Pseudomonadota</taxon>
        <taxon>Alphaproteobacteria</taxon>
        <taxon>Rhodobacterales</taxon>
        <taxon>Paracoccaceae</taxon>
        <taxon>Allosediminivita</taxon>
    </lineage>
</organism>
<protein>
    <submittedName>
        <fullName evidence="1">2-methylisocitrate lyase-like PEP mutase family enzyme</fullName>
    </submittedName>
</protein>
<dbReference type="CDD" id="cd00377">
    <property type="entry name" value="ICL_PEPM"/>
    <property type="match status" value="1"/>
</dbReference>
<dbReference type="RefSeq" id="WP_107976179.1">
    <property type="nucleotide sequence ID" value="NZ_BMEZ01000013.1"/>
</dbReference>
<sequence length="277" mass="28791">MQPDPGAAFRALHRRGDPFILANAWDIGSARMLAALGARAIATSSAAHAFTLGRPDMGTVTRDEALAHAESLVSAVAVPVSGDFENGFGEAPDTCAETVRLAAEVGLAGISIEDTALPGATPYARNLAVERIRAAAAAARALPRDFVLCARADGVMNGQYDLNEAIARITGYEEAGADCVYIPLPPHFEDLATICSATSLPLNALVAGPYTSHDRSGFASAGVARLSLGSALARATHRLIYDAAHEMFGEGHFDILSHGISGDRVDALLSAGAKDRK</sequence>
<reference evidence="1 2" key="1">
    <citation type="submission" date="2018-04" db="EMBL/GenBank/DDBJ databases">
        <title>Genomic Encyclopedia of Archaeal and Bacterial Type Strains, Phase II (KMG-II): from individual species to whole genera.</title>
        <authorList>
            <person name="Goeker M."/>
        </authorList>
    </citation>
    <scope>NUCLEOTIDE SEQUENCE [LARGE SCALE GENOMIC DNA]</scope>
    <source>
        <strain evidence="1 2">DSM 29329</strain>
    </source>
</reference>
<dbReference type="InterPro" id="IPR015813">
    <property type="entry name" value="Pyrv/PenolPyrv_kinase-like_dom"/>
</dbReference>
<dbReference type="PANTHER" id="PTHR42905:SF16">
    <property type="entry name" value="CARBOXYPHOSPHONOENOLPYRUVATE PHOSPHONOMUTASE-LIKE PROTEIN (AFU_ORTHOLOGUE AFUA_5G07230)"/>
    <property type="match status" value="1"/>
</dbReference>